<sequence length="531" mass="60407">MAPTLERIVVAQVRPVVGRSSTDPWDGQIQHRGTDGFRHHVWTPGRRRAQQRRHEDPLAWAAHHGITLWGDTEQDWKPAGDKYGESHTQADIWASVRDHRETYVHACHASGKTFTAGGIVCWWMDTFNDGIVITTASSWIQVKRQLWKEVRRLQGRLGLEGEAHQLHWEIREDHYAQGISTNDVNNLRGFHEGRVLMIIDEGSGVDPEVFDAADQVLTGPNDRLLVLTNPVRLASVTAERLRESRGNHLRLTALDCLDWQDEHPEKAVPGLVSWTWLKDVAMNQWGMDSVKYRVHVLGLYPESDERYLFPPDLVGAAMDKFKSSIEGYAHIDRWGNITPLVRPDQMGIDVADVGRDKTVWAARWGSKAMAIVHEEPVTDHHQHRLRVDEFHTQHNPRIWVWDAGGVGAGTESELQAMNVPVDRYVGSTLPFEELKYNSRRAEAYYSLRDYLRNGGSLPPNQELRRQLQAIEGRLKEKNVDGERYTLYALEPKERLEKAINGSPDEADACAMAATPPLWSGVRGSYKEHRQG</sequence>
<organism evidence="1">
    <name type="scientific">marine sediment metagenome</name>
    <dbReference type="NCBI Taxonomy" id="412755"/>
    <lineage>
        <taxon>unclassified sequences</taxon>
        <taxon>metagenomes</taxon>
        <taxon>ecological metagenomes</taxon>
    </lineage>
</organism>
<evidence type="ECO:0000313" key="1">
    <source>
        <dbReference type="EMBL" id="KKL59777.1"/>
    </source>
</evidence>
<proteinExistence type="predicted"/>
<dbReference type="EMBL" id="LAZR01029370">
    <property type="protein sequence ID" value="KKL59777.1"/>
    <property type="molecule type" value="Genomic_DNA"/>
</dbReference>
<protein>
    <recommendedName>
        <fullName evidence="2">Phage terminase large subunit N-terminal domain-containing protein</fullName>
    </recommendedName>
</protein>
<dbReference type="Gene3D" id="3.40.50.300">
    <property type="entry name" value="P-loop containing nucleotide triphosphate hydrolases"/>
    <property type="match status" value="1"/>
</dbReference>
<dbReference type="Gene3D" id="3.30.420.240">
    <property type="match status" value="1"/>
</dbReference>
<gene>
    <name evidence="1" type="ORF">LCGC14_2211920</name>
</gene>
<dbReference type="InterPro" id="IPR027417">
    <property type="entry name" value="P-loop_NTPase"/>
</dbReference>
<comment type="caution">
    <text evidence="1">The sequence shown here is derived from an EMBL/GenBank/DDBJ whole genome shotgun (WGS) entry which is preliminary data.</text>
</comment>
<evidence type="ECO:0008006" key="2">
    <source>
        <dbReference type="Google" id="ProtNLM"/>
    </source>
</evidence>
<dbReference type="AlphaFoldDB" id="A0A0F9G978"/>
<reference evidence="1" key="1">
    <citation type="journal article" date="2015" name="Nature">
        <title>Complex archaea that bridge the gap between prokaryotes and eukaryotes.</title>
        <authorList>
            <person name="Spang A."/>
            <person name="Saw J.H."/>
            <person name="Jorgensen S.L."/>
            <person name="Zaremba-Niedzwiedzka K."/>
            <person name="Martijn J."/>
            <person name="Lind A.E."/>
            <person name="van Eijk R."/>
            <person name="Schleper C."/>
            <person name="Guy L."/>
            <person name="Ettema T.J."/>
        </authorList>
    </citation>
    <scope>NUCLEOTIDE SEQUENCE</scope>
</reference>
<accession>A0A0F9G978</accession>
<name>A0A0F9G978_9ZZZZ</name>